<dbReference type="InterPro" id="IPR018540">
    <property type="entry name" value="Spo0E-like"/>
</dbReference>
<proteinExistence type="predicted"/>
<name>A0ABR5AZA0_BACBA</name>
<comment type="caution">
    <text evidence="1">The sequence shown here is derived from an EMBL/GenBank/DDBJ whole genome shotgun (WGS) entry which is preliminary data.</text>
</comment>
<sequence length="60" mass="7016">MIIQKEANELINQINHIRDLMILTGLRNGLNDDQTLKYSKELDKLIHKYQLMTSFSSHTS</sequence>
<protein>
    <recommendedName>
        <fullName evidence="3">Spo0E like sporulation regulatory protein</fullName>
    </recommendedName>
</protein>
<gene>
    <name evidence="1" type="ORF">SD77_2508</name>
</gene>
<dbReference type="Proteomes" id="UP000031982">
    <property type="component" value="Unassembled WGS sequence"/>
</dbReference>
<dbReference type="Pfam" id="PF09388">
    <property type="entry name" value="SpoOE-like"/>
    <property type="match status" value="1"/>
</dbReference>
<dbReference type="EMBL" id="JXLP01000002">
    <property type="protein sequence ID" value="KIL80054.1"/>
    <property type="molecule type" value="Genomic_DNA"/>
</dbReference>
<organism evidence="1 2">
    <name type="scientific">Bacillus badius</name>
    <dbReference type="NCBI Taxonomy" id="1455"/>
    <lineage>
        <taxon>Bacteria</taxon>
        <taxon>Bacillati</taxon>
        <taxon>Bacillota</taxon>
        <taxon>Bacilli</taxon>
        <taxon>Bacillales</taxon>
        <taxon>Bacillaceae</taxon>
        <taxon>Pseudobacillus</taxon>
    </lineage>
</organism>
<evidence type="ECO:0008006" key="3">
    <source>
        <dbReference type="Google" id="ProtNLM"/>
    </source>
</evidence>
<evidence type="ECO:0000313" key="2">
    <source>
        <dbReference type="Proteomes" id="UP000031982"/>
    </source>
</evidence>
<dbReference type="RefSeq" id="WP_041096708.1">
    <property type="nucleotide sequence ID" value="NZ_JARTHD010000044.1"/>
</dbReference>
<dbReference type="InterPro" id="IPR037208">
    <property type="entry name" value="Spo0E-like_sf"/>
</dbReference>
<reference evidence="1 2" key="1">
    <citation type="submission" date="2015-01" db="EMBL/GenBank/DDBJ databases">
        <title>Genome Assembly of Bacillus badius MTCC 1458.</title>
        <authorList>
            <person name="Verma A."/>
            <person name="Khatri I."/>
            <person name="Mual P."/>
            <person name="Subramanian S."/>
            <person name="Krishnamurthi S."/>
        </authorList>
    </citation>
    <scope>NUCLEOTIDE SEQUENCE [LARGE SCALE GENOMIC DNA]</scope>
    <source>
        <strain evidence="1 2">MTCC 1458</strain>
    </source>
</reference>
<evidence type="ECO:0000313" key="1">
    <source>
        <dbReference type="EMBL" id="KIL80054.1"/>
    </source>
</evidence>
<dbReference type="InterPro" id="IPR036638">
    <property type="entry name" value="HLH_DNA-bd_sf"/>
</dbReference>
<keyword evidence="2" id="KW-1185">Reference proteome</keyword>
<accession>A0ABR5AZA0</accession>
<dbReference type="Gene3D" id="4.10.280.10">
    <property type="entry name" value="Helix-loop-helix DNA-binding domain"/>
    <property type="match status" value="1"/>
</dbReference>
<dbReference type="SUPFAM" id="SSF140500">
    <property type="entry name" value="BAS1536-like"/>
    <property type="match status" value="1"/>
</dbReference>